<name>A0A397VXB7_9GLOM</name>
<accession>A0A397VXB7</accession>
<keyword evidence="2" id="KW-1185">Reference proteome</keyword>
<evidence type="ECO:0000313" key="1">
    <source>
        <dbReference type="EMBL" id="RIB25977.1"/>
    </source>
</evidence>
<dbReference type="AlphaFoldDB" id="A0A397VXB7"/>
<protein>
    <submittedName>
        <fullName evidence="1">Uncharacterized protein</fullName>
    </submittedName>
</protein>
<dbReference type="OrthoDB" id="2492567at2759"/>
<evidence type="ECO:0000313" key="2">
    <source>
        <dbReference type="Proteomes" id="UP000266673"/>
    </source>
</evidence>
<comment type="caution">
    <text evidence="1">The sequence shown here is derived from an EMBL/GenBank/DDBJ whole genome shotgun (WGS) entry which is preliminary data.</text>
</comment>
<organism evidence="1 2">
    <name type="scientific">Gigaspora rosea</name>
    <dbReference type="NCBI Taxonomy" id="44941"/>
    <lineage>
        <taxon>Eukaryota</taxon>
        <taxon>Fungi</taxon>
        <taxon>Fungi incertae sedis</taxon>
        <taxon>Mucoromycota</taxon>
        <taxon>Glomeromycotina</taxon>
        <taxon>Glomeromycetes</taxon>
        <taxon>Diversisporales</taxon>
        <taxon>Gigasporaceae</taxon>
        <taxon>Gigaspora</taxon>
    </lineage>
</organism>
<proteinExistence type="predicted"/>
<reference evidence="1 2" key="1">
    <citation type="submission" date="2018-06" db="EMBL/GenBank/DDBJ databases">
        <title>Comparative genomics reveals the genomic features of Rhizophagus irregularis, R. cerebriforme, R. diaphanum and Gigaspora rosea, and their symbiotic lifestyle signature.</title>
        <authorList>
            <person name="Morin E."/>
            <person name="San Clemente H."/>
            <person name="Chen E.C.H."/>
            <person name="De La Providencia I."/>
            <person name="Hainaut M."/>
            <person name="Kuo A."/>
            <person name="Kohler A."/>
            <person name="Murat C."/>
            <person name="Tang N."/>
            <person name="Roy S."/>
            <person name="Loubradou J."/>
            <person name="Henrissat B."/>
            <person name="Grigoriev I.V."/>
            <person name="Corradi N."/>
            <person name="Roux C."/>
            <person name="Martin F.M."/>
        </authorList>
    </citation>
    <scope>NUCLEOTIDE SEQUENCE [LARGE SCALE GENOMIC DNA]</scope>
    <source>
        <strain evidence="1 2">DAOM 194757</strain>
    </source>
</reference>
<dbReference type="Proteomes" id="UP000266673">
    <property type="component" value="Unassembled WGS sequence"/>
</dbReference>
<sequence>MDQQLTILRARIQKLTAALKFGEVLLLSRDCVTLQTAEQEDEKFANSYQKQLGLNAQKKSNAQTLEAYYQMGTILAEKEWNETTRRKLNSYFTPEKRKSI</sequence>
<gene>
    <name evidence="1" type="ORF">C2G38_2164639</name>
</gene>
<dbReference type="EMBL" id="QKWP01000154">
    <property type="protein sequence ID" value="RIB25977.1"/>
    <property type="molecule type" value="Genomic_DNA"/>
</dbReference>